<name>A0ABY4M609_9ACTN</name>
<reference evidence="1" key="1">
    <citation type="submission" date="2021-10" db="EMBL/GenBank/DDBJ databases">
        <title>Streptomyces nigrumlapis sp.nov.,an antimicrobial producing actinobacterium isolated from Black Gobi rocks.</title>
        <authorList>
            <person name="Wen Y."/>
            <person name="Zhang W."/>
            <person name="Liu X.G."/>
        </authorList>
    </citation>
    <scope>NUCLEOTIDE SEQUENCE</scope>
    <source>
        <strain evidence="1">ST13-2-2</strain>
    </source>
</reference>
<evidence type="ECO:0000313" key="1">
    <source>
        <dbReference type="EMBL" id="UQA91810.1"/>
    </source>
</evidence>
<keyword evidence="2" id="KW-1185">Reference proteome</keyword>
<accession>A0ABY4M609</accession>
<dbReference type="Proteomes" id="UP000830115">
    <property type="component" value="Chromosome"/>
</dbReference>
<gene>
    <name evidence="1" type="ORF">K9S39_08025</name>
</gene>
<sequence length="346" mass="36804">MSAEPAEYATFGLAPAMRPGGVLPTGAYETHRDFLDFSINGKPLLLRLADLDAVSPLAADLGPSLFAAQVRRLLLEDAGPVPDSGRRVIYGCPECEGPACGAVTAVVERDGADFVWRDFAWQTDDTVDLRRNGYTGIGPFRFEGAQYRAALEQLLASGAEGPARPALRVLLIGRRAAALTKLAAALRGTGIGAEITRDVADAAPDELRSYGAVALGRGMGETGRAAVRQAFADAGSTAVLVDGLAPIVPLAVAQIEQALDRCPQDERRLLRLDTERGTAVLTVATPCRVRLTGYRLDRLCRTRTTELFDGQLEAGRHVFGLKGMTGEGYVVARTTGGVRCVRLEPT</sequence>
<evidence type="ECO:0000313" key="2">
    <source>
        <dbReference type="Proteomes" id="UP000830115"/>
    </source>
</evidence>
<dbReference type="RefSeq" id="WP_248862626.1">
    <property type="nucleotide sequence ID" value="NZ_CP086322.1"/>
</dbReference>
<proteinExistence type="predicted"/>
<dbReference type="EMBL" id="CP086322">
    <property type="protein sequence ID" value="UQA91810.1"/>
    <property type="molecule type" value="Genomic_DNA"/>
</dbReference>
<organism evidence="1 2">
    <name type="scientific">Streptomyces halobius</name>
    <dbReference type="NCBI Taxonomy" id="2879846"/>
    <lineage>
        <taxon>Bacteria</taxon>
        <taxon>Bacillati</taxon>
        <taxon>Actinomycetota</taxon>
        <taxon>Actinomycetes</taxon>
        <taxon>Kitasatosporales</taxon>
        <taxon>Streptomycetaceae</taxon>
        <taxon>Streptomyces</taxon>
    </lineage>
</organism>
<protein>
    <submittedName>
        <fullName evidence="1">Oxidoreductase</fullName>
    </submittedName>
</protein>